<feature type="non-terminal residue" evidence="4">
    <location>
        <position position="403"/>
    </location>
</feature>
<gene>
    <name evidence="4" type="primary">moxd2</name>
    <name evidence="4" type="ORF">SNEC2469_LOCUS28780</name>
</gene>
<keyword evidence="2" id="KW-0472">Membrane</keyword>
<keyword evidence="5" id="KW-1185">Reference proteome</keyword>
<evidence type="ECO:0000313" key="4">
    <source>
        <dbReference type="EMBL" id="CAE7879214.1"/>
    </source>
</evidence>
<dbReference type="AlphaFoldDB" id="A0A813AVU1"/>
<comment type="caution">
    <text evidence="4">The sequence shown here is derived from an EMBL/GenBank/DDBJ whole genome shotgun (WGS) entry which is preliminary data.</text>
</comment>
<dbReference type="SUPFAM" id="SSF49742">
    <property type="entry name" value="PHM/PNGase F"/>
    <property type="match status" value="1"/>
</dbReference>
<accession>A0A813AVU1</accession>
<dbReference type="Proteomes" id="UP000601435">
    <property type="component" value="Unassembled WGS sequence"/>
</dbReference>
<evidence type="ECO:0000256" key="2">
    <source>
        <dbReference type="SAM" id="Phobius"/>
    </source>
</evidence>
<dbReference type="InterPro" id="IPR008977">
    <property type="entry name" value="PHM/PNGase_F_dom_sf"/>
</dbReference>
<evidence type="ECO:0000259" key="3">
    <source>
        <dbReference type="Pfam" id="PF03712"/>
    </source>
</evidence>
<reference evidence="4" key="1">
    <citation type="submission" date="2021-02" db="EMBL/GenBank/DDBJ databases">
        <authorList>
            <person name="Dougan E. K."/>
            <person name="Rhodes N."/>
            <person name="Thang M."/>
            <person name="Chan C."/>
        </authorList>
    </citation>
    <scope>NUCLEOTIDE SEQUENCE</scope>
</reference>
<dbReference type="OrthoDB" id="6481830at2759"/>
<dbReference type="InterPro" id="IPR014784">
    <property type="entry name" value="Cu2_ascorb_mOase-like_C"/>
</dbReference>
<feature type="domain" description="Copper type II ascorbate-dependent monooxygenase C-terminal" evidence="3">
    <location>
        <begin position="2"/>
        <end position="96"/>
    </location>
</feature>
<dbReference type="EMBL" id="CAJNJA010063296">
    <property type="protein sequence ID" value="CAE7879214.1"/>
    <property type="molecule type" value="Genomic_DNA"/>
</dbReference>
<sequence length="403" mass="44968">ACTDTLPAHGVTVIGALAHMHYAGKSLKAYRTRRGRTEMLFEQRGFDFNRQAVIYKSFKLMPGDVISWTCTWDLRNLGDKVYGLSSEDEMCQIFLAANPPLPFARATLGILSQGDEYGVCGTRACFDVEECSTLAPHSNEFHKIELQPLTAEEGPQRELCELLVEAEATPPVNNWIVPQSMIVHLGIISVTYKVVTLLYSRRLEGRVNALKRSLNFMFSLLGIIVGTLIACHPEWFLSEAEKVYSVDEAIGSSFWSLSACADWVGIAYVFELIVRGRGVSDKTCFKRSLFAAAWIKLAMHTAINICSFLLFVSGANTFRLATVSFASWLKTGYNKDRPLATDAMRRFDWAAVLHVGIPVLLSILFLTQLWTTWVLLRMSRHTVAESAENRSGTVKAHQPSLSL</sequence>
<keyword evidence="2" id="KW-0812">Transmembrane</keyword>
<keyword evidence="1" id="KW-1015">Disulfide bond</keyword>
<protein>
    <submittedName>
        <fullName evidence="4">Moxd2 protein</fullName>
    </submittedName>
</protein>
<proteinExistence type="predicted"/>
<feature type="transmembrane region" description="Helical" evidence="2">
    <location>
        <begin position="212"/>
        <end position="230"/>
    </location>
</feature>
<feature type="transmembrane region" description="Helical" evidence="2">
    <location>
        <begin position="351"/>
        <end position="376"/>
    </location>
</feature>
<dbReference type="GO" id="GO:0016715">
    <property type="term" value="F:oxidoreductase activity, acting on paired donors, with incorporation or reduction of molecular oxygen, reduced ascorbate as one donor, and incorporation of one atom of oxygen"/>
    <property type="evidence" value="ECO:0007669"/>
    <property type="project" value="InterPro"/>
</dbReference>
<feature type="transmembrane region" description="Helical" evidence="2">
    <location>
        <begin position="291"/>
        <end position="312"/>
    </location>
</feature>
<evidence type="ECO:0000256" key="1">
    <source>
        <dbReference type="ARBA" id="ARBA00023157"/>
    </source>
</evidence>
<organism evidence="4 5">
    <name type="scientific">Symbiodinium necroappetens</name>
    <dbReference type="NCBI Taxonomy" id="1628268"/>
    <lineage>
        <taxon>Eukaryota</taxon>
        <taxon>Sar</taxon>
        <taxon>Alveolata</taxon>
        <taxon>Dinophyceae</taxon>
        <taxon>Suessiales</taxon>
        <taxon>Symbiodiniaceae</taxon>
        <taxon>Symbiodinium</taxon>
    </lineage>
</organism>
<feature type="transmembrane region" description="Helical" evidence="2">
    <location>
        <begin position="250"/>
        <end position="270"/>
    </location>
</feature>
<evidence type="ECO:0000313" key="5">
    <source>
        <dbReference type="Proteomes" id="UP000601435"/>
    </source>
</evidence>
<name>A0A813AVU1_9DINO</name>
<dbReference type="Pfam" id="PF03712">
    <property type="entry name" value="Cu2_monoox_C"/>
    <property type="match status" value="1"/>
</dbReference>
<keyword evidence="2" id="KW-1133">Transmembrane helix</keyword>
<dbReference type="InterPro" id="IPR024548">
    <property type="entry name" value="Cu2_monoox_C"/>
</dbReference>
<dbReference type="Gene3D" id="2.60.120.230">
    <property type="match status" value="1"/>
</dbReference>